<comment type="caution">
    <text evidence="1">The sequence shown here is derived from an EMBL/GenBank/DDBJ whole genome shotgun (WGS) entry which is preliminary data.</text>
</comment>
<dbReference type="Proteomes" id="UP000281498">
    <property type="component" value="Unassembled WGS sequence"/>
</dbReference>
<protein>
    <submittedName>
        <fullName evidence="1">Uncharacterized protein</fullName>
    </submittedName>
</protein>
<proteinExistence type="predicted"/>
<gene>
    <name evidence="1" type="ORF">CR203_05710</name>
</gene>
<dbReference type="AlphaFoldDB" id="A0A3A9KB65"/>
<name>A0A3A9KB65_9BACI</name>
<reference evidence="1 2" key="1">
    <citation type="submission" date="2017-10" db="EMBL/GenBank/DDBJ databases">
        <title>Bacillus sp. nov., a halophilic bacterium isolated from a Keqin Lake.</title>
        <authorList>
            <person name="Wang H."/>
        </authorList>
    </citation>
    <scope>NUCLEOTIDE SEQUENCE [LARGE SCALE GENOMIC DNA]</scope>
    <source>
        <strain evidence="1 2">KCTC 13187</strain>
    </source>
</reference>
<sequence length="68" mass="7936">MSFPSFLSHFQVLFRCVGFEKPCGSFANYFSNQQSASVMLDEHLEAQMNTCIKERDTQYFKFFITFTG</sequence>
<accession>A0A3A9KB65</accession>
<keyword evidence="2" id="KW-1185">Reference proteome</keyword>
<dbReference type="EMBL" id="PDOE01000002">
    <property type="protein sequence ID" value="RKL68000.1"/>
    <property type="molecule type" value="Genomic_DNA"/>
</dbReference>
<organism evidence="1 2">
    <name type="scientific">Salipaludibacillus neizhouensis</name>
    <dbReference type="NCBI Taxonomy" id="885475"/>
    <lineage>
        <taxon>Bacteria</taxon>
        <taxon>Bacillati</taxon>
        <taxon>Bacillota</taxon>
        <taxon>Bacilli</taxon>
        <taxon>Bacillales</taxon>
        <taxon>Bacillaceae</taxon>
    </lineage>
</organism>
<evidence type="ECO:0000313" key="2">
    <source>
        <dbReference type="Proteomes" id="UP000281498"/>
    </source>
</evidence>
<evidence type="ECO:0000313" key="1">
    <source>
        <dbReference type="EMBL" id="RKL68000.1"/>
    </source>
</evidence>